<dbReference type="InterPro" id="IPR000971">
    <property type="entry name" value="Globin"/>
</dbReference>
<evidence type="ECO:0000256" key="7">
    <source>
        <dbReference type="ARBA" id="ARBA00022723"/>
    </source>
</evidence>
<dbReference type="GO" id="GO:0046872">
    <property type="term" value="F:metal ion binding"/>
    <property type="evidence" value="ECO:0007669"/>
    <property type="project" value="UniProtKB-KW"/>
</dbReference>
<dbReference type="CDD" id="cd14782">
    <property type="entry name" value="FHb-globin_2"/>
    <property type="match status" value="1"/>
</dbReference>
<dbReference type="GO" id="GO:0071949">
    <property type="term" value="F:FAD binding"/>
    <property type="evidence" value="ECO:0007669"/>
    <property type="project" value="TreeGrafter"/>
</dbReference>
<evidence type="ECO:0000256" key="5">
    <source>
        <dbReference type="ARBA" id="ARBA00022621"/>
    </source>
</evidence>
<keyword evidence="5 14" id="KW-0561">Oxygen transport</keyword>
<dbReference type="PROSITE" id="PS01033">
    <property type="entry name" value="GLOBIN"/>
    <property type="match status" value="1"/>
</dbReference>
<evidence type="ECO:0000256" key="10">
    <source>
        <dbReference type="ARBA" id="ARBA00023014"/>
    </source>
</evidence>
<dbReference type="GO" id="GO:0020037">
    <property type="term" value="F:heme binding"/>
    <property type="evidence" value="ECO:0007669"/>
    <property type="project" value="InterPro"/>
</dbReference>
<evidence type="ECO:0000256" key="8">
    <source>
        <dbReference type="ARBA" id="ARBA00022857"/>
    </source>
</evidence>
<evidence type="ECO:0000259" key="15">
    <source>
        <dbReference type="PROSITE" id="PS01033"/>
    </source>
</evidence>
<dbReference type="PANTHER" id="PTHR43396:SF3">
    <property type="entry name" value="FLAVOHEMOPROTEIN"/>
    <property type="match status" value="1"/>
</dbReference>
<keyword evidence="8" id="KW-0521">NADP</keyword>
<evidence type="ECO:0000259" key="16">
    <source>
        <dbReference type="PROSITE" id="PS51384"/>
    </source>
</evidence>
<evidence type="ECO:0000256" key="9">
    <source>
        <dbReference type="ARBA" id="ARBA00023004"/>
    </source>
</evidence>
<dbReference type="Gene3D" id="3.40.50.80">
    <property type="entry name" value="Nucleotide-binding domain of ferredoxin-NADP reductase (FNR) module"/>
    <property type="match status" value="1"/>
</dbReference>
<dbReference type="EC" id="1.14.12.17" evidence="3"/>
<dbReference type="GO" id="GO:0019825">
    <property type="term" value="F:oxygen binding"/>
    <property type="evidence" value="ECO:0007669"/>
    <property type="project" value="InterPro"/>
</dbReference>
<dbReference type="SUPFAM" id="SSF52343">
    <property type="entry name" value="Ferredoxin reductase-like, C-terminal NADP-linked domain"/>
    <property type="match status" value="1"/>
</dbReference>
<dbReference type="InterPro" id="IPR017938">
    <property type="entry name" value="Riboflavin_synthase-like_b-brl"/>
</dbReference>
<evidence type="ECO:0000256" key="1">
    <source>
        <dbReference type="ARBA" id="ARBA00001970"/>
    </source>
</evidence>
<dbReference type="InterPro" id="IPR039261">
    <property type="entry name" value="FNR_nucleotide-bd"/>
</dbReference>
<dbReference type="Pfam" id="PF00970">
    <property type="entry name" value="FAD_binding_6"/>
    <property type="match status" value="1"/>
</dbReference>
<gene>
    <name evidence="17" type="ORF">J2S35_000736</name>
</gene>
<evidence type="ECO:0000256" key="12">
    <source>
        <dbReference type="ARBA" id="ARBA00048649"/>
    </source>
</evidence>
<comment type="catalytic activity">
    <reaction evidence="13">
        <text>2 nitric oxide + NADPH + 2 O2 = 2 nitrate + NADP(+) + H(+)</text>
        <dbReference type="Rhea" id="RHEA:19465"/>
        <dbReference type="ChEBI" id="CHEBI:15378"/>
        <dbReference type="ChEBI" id="CHEBI:15379"/>
        <dbReference type="ChEBI" id="CHEBI:16480"/>
        <dbReference type="ChEBI" id="CHEBI:17632"/>
        <dbReference type="ChEBI" id="CHEBI:57783"/>
        <dbReference type="ChEBI" id="CHEBI:58349"/>
        <dbReference type="EC" id="1.14.12.17"/>
    </reaction>
</comment>
<comment type="catalytic activity">
    <reaction evidence="12">
        <text>2 nitric oxide + NADH + 2 O2 = 2 nitrate + NAD(+) + H(+)</text>
        <dbReference type="Rhea" id="RHEA:19469"/>
        <dbReference type="ChEBI" id="CHEBI:15378"/>
        <dbReference type="ChEBI" id="CHEBI:15379"/>
        <dbReference type="ChEBI" id="CHEBI:16480"/>
        <dbReference type="ChEBI" id="CHEBI:17632"/>
        <dbReference type="ChEBI" id="CHEBI:57540"/>
        <dbReference type="ChEBI" id="CHEBI:57945"/>
        <dbReference type="EC" id="1.14.12.17"/>
    </reaction>
</comment>
<dbReference type="Proteomes" id="UP001247307">
    <property type="component" value="Unassembled WGS sequence"/>
</dbReference>
<keyword evidence="6" id="KW-0001">2Fe-2S</keyword>
<dbReference type="SUPFAM" id="SSF46458">
    <property type="entry name" value="Globin-like"/>
    <property type="match status" value="1"/>
</dbReference>
<dbReference type="SUPFAM" id="SSF63380">
    <property type="entry name" value="Riboflavin synthase domain-like"/>
    <property type="match status" value="1"/>
</dbReference>
<sequence length="396" mass="43221">MLSATSRPVIEATLPVIAAHIEDITPVFYGKMFAARPDLLEGTFSRANQKNGTQPQALAGSIARFATWLLENPDTMPEELLARIAHKHTSLNVRADEYPTVHEHLFAAIVEVLGDAVTPEVAAAWDEVYWLMADALIKMEKGLYEGLSADVGYTPWRIAEITEETESVKTFRLEPADDSVATPGRPGQYVSVRLTTEDGLLQARQFSLSCSPESTEKRVITVKRDQDGEISPVMHSRLAVGDVIEVSPPFGLNALPSDDGRPLAFITAGIGITVTSAALCSLKRAEDSRSILAVHADKSFSTVARLEPVKQAIEALPNARAEWFLREETGADHRTDKVNLAELGVTPETHVFLCGPMAFMQAMREQALEIGVAPQDIHYDAFGPDIWMPAPGNPVQ</sequence>
<dbReference type="PROSITE" id="PS51384">
    <property type="entry name" value="FAD_FR"/>
    <property type="match status" value="1"/>
</dbReference>
<dbReference type="InterPro" id="IPR009050">
    <property type="entry name" value="Globin-like_sf"/>
</dbReference>
<comment type="caution">
    <text evidence="17">The sequence shown here is derived from an EMBL/GenBank/DDBJ whole genome shotgun (WGS) entry which is preliminary data.</text>
</comment>
<dbReference type="CDD" id="cd06184">
    <property type="entry name" value="flavohem_like_fad_nad_binding"/>
    <property type="match status" value="1"/>
</dbReference>
<dbReference type="InterPro" id="IPR008333">
    <property type="entry name" value="Cbr1-like_FAD-bd_dom"/>
</dbReference>
<evidence type="ECO:0000256" key="2">
    <source>
        <dbReference type="ARBA" id="ARBA00006401"/>
    </source>
</evidence>
<keyword evidence="14" id="KW-0813">Transport</keyword>
<keyword evidence="17" id="KW-0560">Oxidoreductase</keyword>
<evidence type="ECO:0000256" key="14">
    <source>
        <dbReference type="RuleBase" id="RU000356"/>
    </source>
</evidence>
<dbReference type="GO" id="GO:0005344">
    <property type="term" value="F:oxygen carrier activity"/>
    <property type="evidence" value="ECO:0007669"/>
    <property type="project" value="UniProtKB-KW"/>
</dbReference>
<keyword evidence="4 14" id="KW-0349">Heme</keyword>
<keyword evidence="17" id="KW-0223">Dioxygenase</keyword>
<protein>
    <recommendedName>
        <fullName evidence="3">nitric oxide dioxygenase</fullName>
        <ecNumber evidence="3">1.14.12.17</ecNumber>
    </recommendedName>
</protein>
<dbReference type="GO" id="GO:0071500">
    <property type="term" value="P:cellular response to nitrosative stress"/>
    <property type="evidence" value="ECO:0007669"/>
    <property type="project" value="TreeGrafter"/>
</dbReference>
<keyword evidence="7" id="KW-0479">Metal-binding</keyword>
<keyword evidence="10" id="KW-0411">Iron-sulfur</keyword>
<keyword evidence="11" id="KW-0520">NAD</keyword>
<feature type="domain" description="Globin" evidence="15">
    <location>
        <begin position="1"/>
        <end position="141"/>
    </location>
</feature>
<keyword evidence="18" id="KW-1185">Reference proteome</keyword>
<feature type="domain" description="FAD-binding FR-type" evidence="16">
    <location>
        <begin position="151"/>
        <end position="256"/>
    </location>
</feature>
<evidence type="ECO:0000256" key="3">
    <source>
        <dbReference type="ARBA" id="ARBA00012229"/>
    </source>
</evidence>
<dbReference type="GO" id="GO:0008941">
    <property type="term" value="F:nitric oxide dioxygenase NAD(P)H activity"/>
    <property type="evidence" value="ECO:0007669"/>
    <property type="project" value="UniProtKB-EC"/>
</dbReference>
<evidence type="ECO:0000256" key="11">
    <source>
        <dbReference type="ARBA" id="ARBA00023027"/>
    </source>
</evidence>
<keyword evidence="9" id="KW-0408">Iron</keyword>
<dbReference type="Gene3D" id="1.10.490.10">
    <property type="entry name" value="Globins"/>
    <property type="match status" value="1"/>
</dbReference>
<dbReference type="EMBL" id="JAVDUI010000001">
    <property type="protein sequence ID" value="MDR6891796.1"/>
    <property type="molecule type" value="Genomic_DNA"/>
</dbReference>
<dbReference type="Gene3D" id="2.40.30.10">
    <property type="entry name" value="Translation factors"/>
    <property type="match status" value="1"/>
</dbReference>
<dbReference type="InterPro" id="IPR012292">
    <property type="entry name" value="Globin/Proto"/>
</dbReference>
<dbReference type="FunFam" id="1.10.490.10:FF:000003">
    <property type="entry name" value="Flavohemoprotein"/>
    <property type="match status" value="1"/>
</dbReference>
<reference evidence="17" key="1">
    <citation type="submission" date="2023-07" db="EMBL/GenBank/DDBJ databases">
        <title>Sequencing the genomes of 1000 actinobacteria strains.</title>
        <authorList>
            <person name="Klenk H.-P."/>
        </authorList>
    </citation>
    <scope>NUCLEOTIDE SEQUENCE</scope>
    <source>
        <strain evidence="17">DSM 13988</strain>
    </source>
</reference>
<evidence type="ECO:0000313" key="17">
    <source>
        <dbReference type="EMBL" id="MDR6891796.1"/>
    </source>
</evidence>
<name>A0AAE3YHC7_9MICC</name>
<evidence type="ECO:0000256" key="13">
    <source>
        <dbReference type="ARBA" id="ARBA00049433"/>
    </source>
</evidence>
<dbReference type="PANTHER" id="PTHR43396">
    <property type="entry name" value="FLAVOHEMOPROTEIN"/>
    <property type="match status" value="1"/>
</dbReference>
<proteinExistence type="inferred from homology"/>
<evidence type="ECO:0000313" key="18">
    <source>
        <dbReference type="Proteomes" id="UP001247307"/>
    </source>
</evidence>
<comment type="similarity">
    <text evidence="14">Belongs to the globin family.</text>
</comment>
<evidence type="ECO:0000256" key="6">
    <source>
        <dbReference type="ARBA" id="ARBA00022714"/>
    </source>
</evidence>
<dbReference type="InterPro" id="IPR017927">
    <property type="entry name" value="FAD-bd_FR_type"/>
</dbReference>
<comment type="cofactor">
    <cofactor evidence="1">
        <name>heme b</name>
        <dbReference type="ChEBI" id="CHEBI:60344"/>
    </cofactor>
</comment>
<evidence type="ECO:0000256" key="4">
    <source>
        <dbReference type="ARBA" id="ARBA00022617"/>
    </source>
</evidence>
<dbReference type="RefSeq" id="WP_309849981.1">
    <property type="nucleotide sequence ID" value="NZ_BAAAIU010000042.1"/>
</dbReference>
<dbReference type="AlphaFoldDB" id="A0AAE3YHC7"/>
<organism evidence="17 18">
    <name type="scientific">Falsarthrobacter nasiphocae</name>
    <dbReference type="NCBI Taxonomy" id="189863"/>
    <lineage>
        <taxon>Bacteria</taxon>
        <taxon>Bacillati</taxon>
        <taxon>Actinomycetota</taxon>
        <taxon>Actinomycetes</taxon>
        <taxon>Micrococcales</taxon>
        <taxon>Micrococcaceae</taxon>
        <taxon>Falsarthrobacter</taxon>
    </lineage>
</organism>
<comment type="similarity">
    <text evidence="2">In the C-terminal section; belongs to the flavoprotein pyridine nucleotide cytochrome reductase family.</text>
</comment>
<dbReference type="GO" id="GO:0046210">
    <property type="term" value="P:nitric oxide catabolic process"/>
    <property type="evidence" value="ECO:0007669"/>
    <property type="project" value="TreeGrafter"/>
</dbReference>
<accession>A0AAE3YHC7</accession>
<dbReference type="GO" id="GO:0051537">
    <property type="term" value="F:2 iron, 2 sulfur cluster binding"/>
    <property type="evidence" value="ECO:0007669"/>
    <property type="project" value="UniProtKB-KW"/>
</dbReference>
<dbReference type="Pfam" id="PF00042">
    <property type="entry name" value="Globin"/>
    <property type="match status" value="1"/>
</dbReference>